<name>A0ABY6Z5U6_9BACL</name>
<dbReference type="EMBL" id="CP104064">
    <property type="protein sequence ID" value="WAH37987.1"/>
    <property type="molecule type" value="Genomic_DNA"/>
</dbReference>
<comment type="similarity">
    <text evidence="1">Belongs to the LysR transcriptional regulatory family.</text>
</comment>
<proteinExistence type="inferred from homology"/>
<dbReference type="RefSeq" id="WP_268045527.1">
    <property type="nucleotide sequence ID" value="NZ_CP104064.1"/>
</dbReference>
<evidence type="ECO:0000256" key="3">
    <source>
        <dbReference type="ARBA" id="ARBA00023125"/>
    </source>
</evidence>
<evidence type="ECO:0000313" key="6">
    <source>
        <dbReference type="EMBL" id="WAH37987.1"/>
    </source>
</evidence>
<protein>
    <submittedName>
        <fullName evidence="6">LysR family transcriptional regulator</fullName>
    </submittedName>
</protein>
<evidence type="ECO:0000256" key="1">
    <source>
        <dbReference type="ARBA" id="ARBA00009437"/>
    </source>
</evidence>
<dbReference type="InterPro" id="IPR036390">
    <property type="entry name" value="WH_DNA-bd_sf"/>
</dbReference>
<feature type="domain" description="HTH lysR-type" evidence="5">
    <location>
        <begin position="1"/>
        <end position="60"/>
    </location>
</feature>
<sequence length="315" mass="35932">MDDLENIATFVCVASNLSFIKAANSMNLRQPSVTARIQRLEDRLGVELFIRNKNHSIHLSEEGRAFLPFAKQMIQLMQEAEDKVRSVKQIFEGQVRIGVTPSWSVNVLPRVLGAVRERYPDVGFYVINGTTKGIKDMILGNEVDIGLVSYDIFHRQLERICVHETPWVLVCNPRHRLIGRAEIDIEEILHEPLVTYEQSTDGWREIQRIYGSYNAVPNVVAQLEQLEAVKVLLNESSCVSLLPLICVNQELQEGRLASVQIKQLSDVKTKMSIIYLKTKSSYLLVNMIQNMILDYFTLCSHKLLVLEQPTHGQPF</sequence>
<dbReference type="Proteomes" id="UP001164803">
    <property type="component" value="Chromosome"/>
</dbReference>
<dbReference type="PROSITE" id="PS50931">
    <property type="entry name" value="HTH_LYSR"/>
    <property type="match status" value="1"/>
</dbReference>
<dbReference type="InterPro" id="IPR005119">
    <property type="entry name" value="LysR_subst-bd"/>
</dbReference>
<evidence type="ECO:0000256" key="2">
    <source>
        <dbReference type="ARBA" id="ARBA00023015"/>
    </source>
</evidence>
<dbReference type="SUPFAM" id="SSF46785">
    <property type="entry name" value="Winged helix' DNA-binding domain"/>
    <property type="match status" value="1"/>
</dbReference>
<dbReference type="PANTHER" id="PTHR30126:SF40">
    <property type="entry name" value="HTH-TYPE TRANSCRIPTIONAL REGULATOR GLTR"/>
    <property type="match status" value="1"/>
</dbReference>
<evidence type="ECO:0000313" key="7">
    <source>
        <dbReference type="Proteomes" id="UP001164803"/>
    </source>
</evidence>
<dbReference type="Pfam" id="PF00126">
    <property type="entry name" value="HTH_1"/>
    <property type="match status" value="1"/>
</dbReference>
<reference evidence="6" key="1">
    <citation type="submission" date="2022-08" db="EMBL/GenBank/DDBJ databases">
        <title>Alicyclobacillus dauci DSM2870, complete genome.</title>
        <authorList>
            <person name="Wang Q."/>
            <person name="Cai R."/>
            <person name="Wang Z."/>
        </authorList>
    </citation>
    <scope>NUCLEOTIDE SEQUENCE</scope>
    <source>
        <strain evidence="6">DSM 28700</strain>
    </source>
</reference>
<dbReference type="Pfam" id="PF03466">
    <property type="entry name" value="LysR_substrate"/>
    <property type="match status" value="1"/>
</dbReference>
<dbReference type="Gene3D" id="1.10.10.10">
    <property type="entry name" value="Winged helix-like DNA-binding domain superfamily/Winged helix DNA-binding domain"/>
    <property type="match status" value="1"/>
</dbReference>
<accession>A0ABY6Z5U6</accession>
<dbReference type="PRINTS" id="PR00039">
    <property type="entry name" value="HTHLYSR"/>
</dbReference>
<evidence type="ECO:0000259" key="5">
    <source>
        <dbReference type="PROSITE" id="PS50931"/>
    </source>
</evidence>
<gene>
    <name evidence="6" type="ORF">NZD86_05710</name>
</gene>
<dbReference type="InterPro" id="IPR036388">
    <property type="entry name" value="WH-like_DNA-bd_sf"/>
</dbReference>
<evidence type="ECO:0000256" key="4">
    <source>
        <dbReference type="ARBA" id="ARBA00023163"/>
    </source>
</evidence>
<keyword evidence="7" id="KW-1185">Reference proteome</keyword>
<dbReference type="SUPFAM" id="SSF53850">
    <property type="entry name" value="Periplasmic binding protein-like II"/>
    <property type="match status" value="1"/>
</dbReference>
<dbReference type="Gene3D" id="3.40.190.290">
    <property type="match status" value="1"/>
</dbReference>
<keyword evidence="4" id="KW-0804">Transcription</keyword>
<keyword evidence="2" id="KW-0805">Transcription regulation</keyword>
<organism evidence="6 7">
    <name type="scientific">Alicyclobacillus dauci</name>
    <dbReference type="NCBI Taxonomy" id="1475485"/>
    <lineage>
        <taxon>Bacteria</taxon>
        <taxon>Bacillati</taxon>
        <taxon>Bacillota</taxon>
        <taxon>Bacilli</taxon>
        <taxon>Bacillales</taxon>
        <taxon>Alicyclobacillaceae</taxon>
        <taxon>Alicyclobacillus</taxon>
    </lineage>
</organism>
<keyword evidence="3" id="KW-0238">DNA-binding</keyword>
<dbReference type="CDD" id="cd05466">
    <property type="entry name" value="PBP2_LTTR_substrate"/>
    <property type="match status" value="1"/>
</dbReference>
<dbReference type="PANTHER" id="PTHR30126">
    <property type="entry name" value="HTH-TYPE TRANSCRIPTIONAL REGULATOR"/>
    <property type="match status" value="1"/>
</dbReference>
<dbReference type="InterPro" id="IPR000847">
    <property type="entry name" value="LysR_HTH_N"/>
</dbReference>